<evidence type="ECO:0008006" key="4">
    <source>
        <dbReference type="Google" id="ProtNLM"/>
    </source>
</evidence>
<protein>
    <recommendedName>
        <fullName evidence="4">Secreted protein</fullName>
    </recommendedName>
</protein>
<evidence type="ECO:0000313" key="3">
    <source>
        <dbReference type="Proteomes" id="UP001229486"/>
    </source>
</evidence>
<organism evidence="2 3">
    <name type="scientific">Paraburkholderia caledonica</name>
    <dbReference type="NCBI Taxonomy" id="134536"/>
    <lineage>
        <taxon>Bacteria</taxon>
        <taxon>Pseudomonadati</taxon>
        <taxon>Pseudomonadota</taxon>
        <taxon>Betaproteobacteria</taxon>
        <taxon>Burkholderiales</taxon>
        <taxon>Burkholderiaceae</taxon>
        <taxon>Paraburkholderia</taxon>
    </lineage>
</organism>
<reference evidence="2" key="1">
    <citation type="submission" date="2023-07" db="EMBL/GenBank/DDBJ databases">
        <title>Sorghum-associated microbial communities from plants grown in Nebraska, USA.</title>
        <authorList>
            <person name="Schachtman D."/>
        </authorList>
    </citation>
    <scope>NUCLEOTIDE SEQUENCE</scope>
    <source>
        <strain evidence="2">DS1061</strain>
    </source>
</reference>
<dbReference type="AlphaFoldDB" id="A0AB73IJX0"/>
<dbReference type="RefSeq" id="WP_392395317.1">
    <property type="nucleotide sequence ID" value="NZ_JAQQDN010000017.1"/>
</dbReference>
<proteinExistence type="predicted"/>
<comment type="caution">
    <text evidence="2">The sequence shown here is derived from an EMBL/GenBank/DDBJ whole genome shotgun (WGS) entry which is preliminary data.</text>
</comment>
<evidence type="ECO:0000313" key="2">
    <source>
        <dbReference type="EMBL" id="MDP9650323.1"/>
    </source>
</evidence>
<sequence>MTPQRIACALALVCSTFSPTVPAQPAAREASAAAPASKDALADARRRAQDTPFAFRGIALGITLDEFRAGSKVRATPVGSVPVCETDVQAGVLGMRLKSHESLTVACRWAHRDDNGWALSQAVVDGAPASEHVLRFARIGGRSENRSEEQSALRLYEISFVIDEVTAEDLREALAERYGPPRHATQNVSAPGALPVYVWENAVSSITLCFLPGTRNGTLTYLLKGSDAWVKSVVRQWQASDAEAG</sequence>
<gene>
    <name evidence="2" type="ORF">J2793_005791</name>
</gene>
<feature type="signal peptide" evidence="1">
    <location>
        <begin position="1"/>
        <end position="23"/>
    </location>
</feature>
<dbReference type="EMBL" id="JAURTK010000009">
    <property type="protein sequence ID" value="MDP9650323.1"/>
    <property type="molecule type" value="Genomic_DNA"/>
</dbReference>
<dbReference type="Proteomes" id="UP001229486">
    <property type="component" value="Unassembled WGS sequence"/>
</dbReference>
<accession>A0AB73IJX0</accession>
<feature type="chain" id="PRO_5044489928" description="Secreted protein" evidence="1">
    <location>
        <begin position="24"/>
        <end position="245"/>
    </location>
</feature>
<name>A0AB73IJX0_9BURK</name>
<evidence type="ECO:0000256" key="1">
    <source>
        <dbReference type="SAM" id="SignalP"/>
    </source>
</evidence>
<keyword evidence="1" id="KW-0732">Signal</keyword>